<keyword evidence="2" id="KW-1185">Reference proteome</keyword>
<comment type="caution">
    <text evidence="1">The sequence shown here is derived from an EMBL/GenBank/DDBJ whole genome shotgun (WGS) entry which is preliminary data.</text>
</comment>
<dbReference type="Proteomes" id="UP000789525">
    <property type="component" value="Unassembled WGS sequence"/>
</dbReference>
<protein>
    <submittedName>
        <fullName evidence="1">4487_t:CDS:1</fullName>
    </submittedName>
</protein>
<evidence type="ECO:0000313" key="1">
    <source>
        <dbReference type="EMBL" id="CAG8731354.1"/>
    </source>
</evidence>
<gene>
    <name evidence="1" type="ORF">ACOLOM_LOCUS11660</name>
</gene>
<dbReference type="EMBL" id="CAJVPT010043004">
    <property type="protein sequence ID" value="CAG8731354.1"/>
    <property type="molecule type" value="Genomic_DNA"/>
</dbReference>
<organism evidence="1 2">
    <name type="scientific">Acaulospora colombiana</name>
    <dbReference type="NCBI Taxonomy" id="27376"/>
    <lineage>
        <taxon>Eukaryota</taxon>
        <taxon>Fungi</taxon>
        <taxon>Fungi incertae sedis</taxon>
        <taxon>Mucoromycota</taxon>
        <taxon>Glomeromycotina</taxon>
        <taxon>Glomeromycetes</taxon>
        <taxon>Diversisporales</taxon>
        <taxon>Acaulosporaceae</taxon>
        <taxon>Acaulospora</taxon>
    </lineage>
</organism>
<proteinExistence type="predicted"/>
<feature type="non-terminal residue" evidence="1">
    <location>
        <position position="350"/>
    </location>
</feature>
<evidence type="ECO:0000313" key="2">
    <source>
        <dbReference type="Proteomes" id="UP000789525"/>
    </source>
</evidence>
<sequence length="350" mass="40386">PEKRKREDDEESAFLFKAPRGIAITHPREVEYLINTTFSLHKQRYDMHRDILRKASGKSAVAVVQELSHYQRFFDGIEPIPIDSPVWGHVSKCAEAMLELAQSPGRFRAAHWINQGVLKKRTRKAPKDRNTYQELYTRIYKPGRHRYRQLLQEYVSQFPSDLSWALFHGGIYGIGDIVLEKVKDILDKAGYSNIHIPSLLQETEEEPVFVYSGTTAYDNYSRFLEQFDSEESSRQINFTSLTEEDDWDHYEWIPLQDSITSTLNFRTDPILGFKESTLIDMCPQSTNSGPGGFVSKVAVESRYHKAIKLAMDMAPRSLTHQPASTGLKDDLRLMLRGEIELLAKLRQRID</sequence>
<name>A0ACA9Q5R3_9GLOM</name>
<reference evidence="1" key="1">
    <citation type="submission" date="2021-06" db="EMBL/GenBank/DDBJ databases">
        <authorList>
            <person name="Kallberg Y."/>
            <person name="Tangrot J."/>
            <person name="Rosling A."/>
        </authorList>
    </citation>
    <scope>NUCLEOTIDE SEQUENCE</scope>
    <source>
        <strain evidence="1">CL356</strain>
    </source>
</reference>
<accession>A0ACA9Q5R3</accession>
<feature type="non-terminal residue" evidence="1">
    <location>
        <position position="1"/>
    </location>
</feature>